<feature type="compositionally biased region" description="Polar residues" evidence="1">
    <location>
        <begin position="126"/>
        <end position="137"/>
    </location>
</feature>
<dbReference type="EMBL" id="MU856974">
    <property type="protein sequence ID" value="KAK4152451.1"/>
    <property type="molecule type" value="Genomic_DNA"/>
</dbReference>
<comment type="caution">
    <text evidence="4">The sequence shown here is derived from an EMBL/GenBank/DDBJ whole genome shotgun (WGS) entry which is preliminary data.</text>
</comment>
<name>A0AAN6ZXH3_9PEZI</name>
<reference evidence="4" key="1">
    <citation type="journal article" date="2023" name="Mol. Phylogenet. Evol.">
        <title>Genome-scale phylogeny and comparative genomics of the fungal order Sordariales.</title>
        <authorList>
            <person name="Hensen N."/>
            <person name="Bonometti L."/>
            <person name="Westerberg I."/>
            <person name="Brannstrom I.O."/>
            <person name="Guillou S."/>
            <person name="Cros-Aarteil S."/>
            <person name="Calhoun S."/>
            <person name="Haridas S."/>
            <person name="Kuo A."/>
            <person name="Mondo S."/>
            <person name="Pangilinan J."/>
            <person name="Riley R."/>
            <person name="LaButti K."/>
            <person name="Andreopoulos B."/>
            <person name="Lipzen A."/>
            <person name="Chen C."/>
            <person name="Yan M."/>
            <person name="Daum C."/>
            <person name="Ng V."/>
            <person name="Clum A."/>
            <person name="Steindorff A."/>
            <person name="Ohm R.A."/>
            <person name="Martin F."/>
            <person name="Silar P."/>
            <person name="Natvig D.O."/>
            <person name="Lalanne C."/>
            <person name="Gautier V."/>
            <person name="Ament-Velasquez S.L."/>
            <person name="Kruys A."/>
            <person name="Hutchinson M.I."/>
            <person name="Powell A.J."/>
            <person name="Barry K."/>
            <person name="Miller A.N."/>
            <person name="Grigoriev I.V."/>
            <person name="Debuchy R."/>
            <person name="Gladieux P."/>
            <person name="Hiltunen Thoren M."/>
            <person name="Johannesson H."/>
        </authorList>
    </citation>
    <scope>NUCLEOTIDE SEQUENCE</scope>
    <source>
        <strain evidence="4">CBS 538.74</strain>
    </source>
</reference>
<dbReference type="PANTHER" id="PTHR38118">
    <property type="entry name" value="ANCHORED CELL WALL PROTEIN 11-RELATED"/>
    <property type="match status" value="1"/>
</dbReference>
<reference evidence="4" key="2">
    <citation type="submission" date="2023-05" db="EMBL/GenBank/DDBJ databases">
        <authorList>
            <consortium name="Lawrence Berkeley National Laboratory"/>
            <person name="Steindorff A."/>
            <person name="Hensen N."/>
            <person name="Bonometti L."/>
            <person name="Westerberg I."/>
            <person name="Brannstrom I.O."/>
            <person name="Guillou S."/>
            <person name="Cros-Aarteil S."/>
            <person name="Calhoun S."/>
            <person name="Haridas S."/>
            <person name="Kuo A."/>
            <person name="Mondo S."/>
            <person name="Pangilinan J."/>
            <person name="Riley R."/>
            <person name="Labutti K."/>
            <person name="Andreopoulos B."/>
            <person name="Lipzen A."/>
            <person name="Chen C."/>
            <person name="Yanf M."/>
            <person name="Daum C."/>
            <person name="Ng V."/>
            <person name="Clum A."/>
            <person name="Ohm R."/>
            <person name="Martin F."/>
            <person name="Silar P."/>
            <person name="Natvig D."/>
            <person name="Lalanne C."/>
            <person name="Gautier V."/>
            <person name="Ament-Velasquez S.L."/>
            <person name="Kruys A."/>
            <person name="Hutchinson M.I."/>
            <person name="Powell A.J."/>
            <person name="Barry K."/>
            <person name="Miller A.N."/>
            <person name="Grigoriev I.V."/>
            <person name="Debuchy R."/>
            <person name="Gladieux P."/>
            <person name="Thoren M.H."/>
            <person name="Johannesson H."/>
        </authorList>
    </citation>
    <scope>NUCLEOTIDE SEQUENCE</scope>
    <source>
        <strain evidence="4">CBS 538.74</strain>
    </source>
</reference>
<protein>
    <recommendedName>
        <fullName evidence="3">DUF7707 domain-containing protein</fullName>
    </recommendedName>
</protein>
<dbReference type="Proteomes" id="UP001302745">
    <property type="component" value="Unassembled WGS sequence"/>
</dbReference>
<evidence type="ECO:0000313" key="5">
    <source>
        <dbReference type="Proteomes" id="UP001302745"/>
    </source>
</evidence>
<evidence type="ECO:0000313" key="4">
    <source>
        <dbReference type="EMBL" id="KAK4152451.1"/>
    </source>
</evidence>
<feature type="chain" id="PRO_5042898803" description="DUF7707 domain-containing protein" evidence="2">
    <location>
        <begin position="19"/>
        <end position="193"/>
    </location>
</feature>
<evidence type="ECO:0000256" key="2">
    <source>
        <dbReference type="SAM" id="SignalP"/>
    </source>
</evidence>
<accession>A0AAN6ZXH3</accession>
<feature type="signal peptide" evidence="2">
    <location>
        <begin position="1"/>
        <end position="18"/>
    </location>
</feature>
<dbReference type="InterPro" id="IPR056124">
    <property type="entry name" value="DUF7707"/>
</dbReference>
<organism evidence="4 5">
    <name type="scientific">Chaetomidium leptoderma</name>
    <dbReference type="NCBI Taxonomy" id="669021"/>
    <lineage>
        <taxon>Eukaryota</taxon>
        <taxon>Fungi</taxon>
        <taxon>Dikarya</taxon>
        <taxon>Ascomycota</taxon>
        <taxon>Pezizomycotina</taxon>
        <taxon>Sordariomycetes</taxon>
        <taxon>Sordariomycetidae</taxon>
        <taxon>Sordariales</taxon>
        <taxon>Chaetomiaceae</taxon>
        <taxon>Chaetomidium</taxon>
    </lineage>
</organism>
<dbReference type="AlphaFoldDB" id="A0AAN6ZXH3"/>
<feature type="region of interest" description="Disordered" evidence="1">
    <location>
        <begin position="122"/>
        <end position="165"/>
    </location>
</feature>
<dbReference type="Pfam" id="PF24808">
    <property type="entry name" value="DUF7707"/>
    <property type="match status" value="1"/>
</dbReference>
<feature type="compositionally biased region" description="Low complexity" evidence="1">
    <location>
        <begin position="148"/>
        <end position="165"/>
    </location>
</feature>
<sequence>MRQNTLLVALSALTAASAQNFTIDAGTVKPALRSQWCGAEYNTCRLLCGGNPKANDCNVDTLAYTCTCSNGTAPGLEYYIQSIPTFICEQVYSDCIAANTSSSRAQDECTTNIKSKCGTLDPAKAQISNPSTETTKGAGSDPTDAPDASKPANKDSPSASSSTSSSTAAAATNAAYIGNGVAMVAAGVFAAML</sequence>
<proteinExistence type="predicted"/>
<dbReference type="PANTHER" id="PTHR38118:SF3">
    <property type="entry name" value="ANCHORED CELL WALL PROTEIN 11"/>
    <property type="match status" value="1"/>
</dbReference>
<gene>
    <name evidence="4" type="ORF">C8A00DRAFT_16251</name>
</gene>
<keyword evidence="5" id="KW-1185">Reference proteome</keyword>
<feature type="domain" description="DUF7707" evidence="3">
    <location>
        <begin position="22"/>
        <end position="122"/>
    </location>
</feature>
<evidence type="ECO:0000256" key="1">
    <source>
        <dbReference type="SAM" id="MobiDB-lite"/>
    </source>
</evidence>
<evidence type="ECO:0000259" key="3">
    <source>
        <dbReference type="Pfam" id="PF24808"/>
    </source>
</evidence>
<keyword evidence="2" id="KW-0732">Signal</keyword>